<evidence type="ECO:0000313" key="5">
    <source>
        <dbReference type="Proteomes" id="UP001465755"/>
    </source>
</evidence>
<feature type="region of interest" description="Disordered" evidence="1">
    <location>
        <begin position="1"/>
        <end position="30"/>
    </location>
</feature>
<dbReference type="InterPro" id="IPR002921">
    <property type="entry name" value="Fungal_lipase-type"/>
</dbReference>
<feature type="transmembrane region" description="Helical" evidence="2">
    <location>
        <begin position="254"/>
        <end position="271"/>
    </location>
</feature>
<dbReference type="GO" id="GO:0006629">
    <property type="term" value="P:lipid metabolic process"/>
    <property type="evidence" value="ECO:0007669"/>
    <property type="project" value="InterPro"/>
</dbReference>
<evidence type="ECO:0000256" key="2">
    <source>
        <dbReference type="SAM" id="Phobius"/>
    </source>
</evidence>
<dbReference type="PANTHER" id="PTHR45856:SF24">
    <property type="entry name" value="FUNGAL LIPASE-LIKE DOMAIN-CONTAINING PROTEIN"/>
    <property type="match status" value="1"/>
</dbReference>
<sequence>MEALDRIPLTLPARPSKATRKGSGGEGDLLQDSSKAAAYDNEKREQECYLRVETHSSTEARVSAIVVTTATLLSWAAIIALAVLRTYFDDKPHYSASAKVAYPASCIAIAGCLLILLGTRFILLTHRSFHAIRKGLPWRPRRWRMTVLAWALGASQLIATVAWLGPYASVLWVPCRFTGTFVWTMITLRTAAWGTSLTIYLIMGHGLLAWKPYGASQGKGRRQEQLLVLDAPFWVHADKFVVWLGWLIATANSLLLAFTVVLVGTYVWVFGDKGRSCWAFLIYSLGEIPLQIIGAAVAWHMCFLYMPKDVESDPVIQVWLQDFAWTEDEVQDKIAQRVGRAMGTHEAEELAAEPMFCIETAVKLHHWSYCAYRKLEAEDTEHEQNVKRLLQEAEWANRKLQGKTSDDTQVSDEKLAAVAQNAEEAVHAGESQMDLLGGDNAGMAAVPLPLPIPYPAVQIAGKVMNKVTHSNSPAMRESDAVEVAMGKELEQTKTPTNELIRLGMLQYSLTGIQDFLSEELDTKVLIAWGKHQVVLAFRGTASLVNAKSDLKVWRVPHPLIRGHYYLGTKPLVHSGFWRAWVANDLNTRTLGFLQKLYSTGQVDAGARVCVTGHSLGGALAMLAAHDIATQIQPARLQVYTYGAPYPGNHAFCRSYDAVCPDTWHIVNDRDPVPRSGKFLCLFKRPGHRVRINRQGEMIVRPSALEMQVAAASRRVTHHYLTSYRAAMVAICQAQFGRRGVQGGADGVLRLIAIPELADLAEDLQKKGISQVEGSEWSSTTRGSLAGDSDQARGADLA</sequence>
<dbReference type="EMBL" id="JALJOQ010000091">
    <property type="protein sequence ID" value="KAK9799340.1"/>
    <property type="molecule type" value="Genomic_DNA"/>
</dbReference>
<keyword evidence="5" id="KW-1185">Reference proteome</keyword>
<keyword evidence="2" id="KW-1133">Transmembrane helix</keyword>
<dbReference type="Pfam" id="PF01764">
    <property type="entry name" value="Lipase_3"/>
    <property type="match status" value="1"/>
</dbReference>
<evidence type="ECO:0000259" key="3">
    <source>
        <dbReference type="Pfam" id="PF01764"/>
    </source>
</evidence>
<dbReference type="AlphaFoldDB" id="A0AAW1NZV1"/>
<accession>A0AAW1NZV1</accession>
<dbReference type="CDD" id="cd00519">
    <property type="entry name" value="Lipase_3"/>
    <property type="match status" value="1"/>
</dbReference>
<feature type="transmembrane region" description="Helical" evidence="2">
    <location>
        <begin position="64"/>
        <end position="88"/>
    </location>
</feature>
<proteinExistence type="predicted"/>
<gene>
    <name evidence="4" type="ORF">WJX73_007370</name>
</gene>
<evidence type="ECO:0000313" key="4">
    <source>
        <dbReference type="EMBL" id="KAK9799340.1"/>
    </source>
</evidence>
<reference evidence="4 5" key="1">
    <citation type="journal article" date="2024" name="Nat. Commun.">
        <title>Phylogenomics reveals the evolutionary origins of lichenization in chlorophyte algae.</title>
        <authorList>
            <person name="Puginier C."/>
            <person name="Libourel C."/>
            <person name="Otte J."/>
            <person name="Skaloud P."/>
            <person name="Haon M."/>
            <person name="Grisel S."/>
            <person name="Petersen M."/>
            <person name="Berrin J.G."/>
            <person name="Delaux P.M."/>
            <person name="Dal Grande F."/>
            <person name="Keller J."/>
        </authorList>
    </citation>
    <scope>NUCLEOTIDE SEQUENCE [LARGE SCALE GENOMIC DNA]</scope>
    <source>
        <strain evidence="4 5">SAG 2036</strain>
    </source>
</reference>
<dbReference type="Gene3D" id="3.40.50.1820">
    <property type="entry name" value="alpha/beta hydrolase"/>
    <property type="match status" value="1"/>
</dbReference>
<feature type="transmembrane region" description="Helical" evidence="2">
    <location>
        <begin position="278"/>
        <end position="299"/>
    </location>
</feature>
<feature type="transmembrane region" description="Helical" evidence="2">
    <location>
        <begin position="145"/>
        <end position="164"/>
    </location>
</feature>
<dbReference type="InterPro" id="IPR051218">
    <property type="entry name" value="Sec_MonoDiacylglyc_Lipase"/>
</dbReference>
<name>A0AAW1NZV1_9CHLO</name>
<comment type="caution">
    <text evidence="4">The sequence shown here is derived from an EMBL/GenBank/DDBJ whole genome shotgun (WGS) entry which is preliminary data.</text>
</comment>
<dbReference type="Proteomes" id="UP001465755">
    <property type="component" value="Unassembled WGS sequence"/>
</dbReference>
<dbReference type="PANTHER" id="PTHR45856">
    <property type="entry name" value="ALPHA/BETA-HYDROLASES SUPERFAMILY PROTEIN"/>
    <property type="match status" value="1"/>
</dbReference>
<feature type="domain" description="Fungal lipase-type" evidence="3">
    <location>
        <begin position="534"/>
        <end position="675"/>
    </location>
</feature>
<keyword evidence="2" id="KW-0472">Membrane</keyword>
<dbReference type="InterPro" id="IPR029058">
    <property type="entry name" value="AB_hydrolase_fold"/>
</dbReference>
<organism evidence="4 5">
    <name type="scientific">Symbiochloris irregularis</name>
    <dbReference type="NCBI Taxonomy" id="706552"/>
    <lineage>
        <taxon>Eukaryota</taxon>
        <taxon>Viridiplantae</taxon>
        <taxon>Chlorophyta</taxon>
        <taxon>core chlorophytes</taxon>
        <taxon>Trebouxiophyceae</taxon>
        <taxon>Trebouxiales</taxon>
        <taxon>Trebouxiaceae</taxon>
        <taxon>Symbiochloris</taxon>
    </lineage>
</organism>
<evidence type="ECO:0000256" key="1">
    <source>
        <dbReference type="SAM" id="MobiDB-lite"/>
    </source>
</evidence>
<dbReference type="SUPFAM" id="SSF53474">
    <property type="entry name" value="alpha/beta-Hydrolases"/>
    <property type="match status" value="1"/>
</dbReference>
<protein>
    <recommendedName>
        <fullName evidence="3">Fungal lipase-type domain-containing protein</fullName>
    </recommendedName>
</protein>
<feature type="region of interest" description="Disordered" evidence="1">
    <location>
        <begin position="769"/>
        <end position="797"/>
    </location>
</feature>
<feature type="transmembrane region" description="Helical" evidence="2">
    <location>
        <begin position="100"/>
        <end position="124"/>
    </location>
</feature>
<keyword evidence="2" id="KW-0812">Transmembrane</keyword>
<feature type="compositionally biased region" description="Polar residues" evidence="1">
    <location>
        <begin position="771"/>
        <end position="782"/>
    </location>
</feature>